<dbReference type="SUPFAM" id="SSF46565">
    <property type="entry name" value="Chaperone J-domain"/>
    <property type="match status" value="1"/>
</dbReference>
<gene>
    <name evidence="3" type="ORF">GMARGA_LOCUS26215</name>
</gene>
<protein>
    <submittedName>
        <fullName evidence="3">5457_t:CDS:1</fullName>
    </submittedName>
</protein>
<evidence type="ECO:0000313" key="3">
    <source>
        <dbReference type="EMBL" id="CAG8815136.1"/>
    </source>
</evidence>
<dbReference type="Proteomes" id="UP000789901">
    <property type="component" value="Unassembled WGS sequence"/>
</dbReference>
<dbReference type="PANTHER" id="PTHR44360">
    <property type="entry name" value="DNAJ HOMOLOG SUBFAMILY B MEMBER 9"/>
    <property type="match status" value="1"/>
</dbReference>
<sequence length="219" mass="25153">MKGDLNVSREEFLNQKVELKDEKLETFIQTLGINRGRITDLRNAYEQLIIARKDYNQENMNNAKGTISTIKGEFLGGGISVANTQKVCRKCEKLVKIELELKQVYQEQHEARQENYYEILGISSNATEKEIASAYRKLALKYHPDKNKSPDAVERFREIKEAADFLLKEKGKSINSNNISDILEEIERIRVQNQAEMIEVIEKAFILFGASPQDLDPNL</sequence>
<keyword evidence="4" id="KW-1185">Reference proteome</keyword>
<reference evidence="3 4" key="1">
    <citation type="submission" date="2021-06" db="EMBL/GenBank/DDBJ databases">
        <authorList>
            <person name="Kallberg Y."/>
            <person name="Tangrot J."/>
            <person name="Rosling A."/>
        </authorList>
    </citation>
    <scope>NUCLEOTIDE SEQUENCE [LARGE SCALE GENOMIC DNA]</scope>
    <source>
        <strain evidence="3 4">120-4 pot B 10/14</strain>
    </source>
</reference>
<dbReference type="PANTHER" id="PTHR44360:SF1">
    <property type="entry name" value="DNAJ HOMOLOG SUBFAMILY B MEMBER 9"/>
    <property type="match status" value="1"/>
</dbReference>
<evidence type="ECO:0000256" key="1">
    <source>
        <dbReference type="ARBA" id="ARBA00023186"/>
    </source>
</evidence>
<dbReference type="InterPro" id="IPR036869">
    <property type="entry name" value="J_dom_sf"/>
</dbReference>
<dbReference type="PROSITE" id="PS50076">
    <property type="entry name" value="DNAJ_2"/>
    <property type="match status" value="1"/>
</dbReference>
<accession>A0ABN7W477</accession>
<name>A0ABN7W477_GIGMA</name>
<proteinExistence type="predicted"/>
<dbReference type="InterPro" id="IPR001623">
    <property type="entry name" value="DnaJ_domain"/>
</dbReference>
<dbReference type="Pfam" id="PF00226">
    <property type="entry name" value="DnaJ"/>
    <property type="match status" value="1"/>
</dbReference>
<dbReference type="CDD" id="cd06257">
    <property type="entry name" value="DnaJ"/>
    <property type="match status" value="1"/>
</dbReference>
<evidence type="ECO:0000259" key="2">
    <source>
        <dbReference type="PROSITE" id="PS50076"/>
    </source>
</evidence>
<keyword evidence="1" id="KW-0143">Chaperone</keyword>
<dbReference type="Gene3D" id="1.10.287.110">
    <property type="entry name" value="DnaJ domain"/>
    <property type="match status" value="1"/>
</dbReference>
<evidence type="ECO:0000313" key="4">
    <source>
        <dbReference type="Proteomes" id="UP000789901"/>
    </source>
</evidence>
<feature type="domain" description="J" evidence="2">
    <location>
        <begin position="115"/>
        <end position="172"/>
    </location>
</feature>
<dbReference type="PRINTS" id="PR00625">
    <property type="entry name" value="JDOMAIN"/>
</dbReference>
<dbReference type="EMBL" id="CAJVQB010030135">
    <property type="protein sequence ID" value="CAG8815136.1"/>
    <property type="molecule type" value="Genomic_DNA"/>
</dbReference>
<organism evidence="3 4">
    <name type="scientific">Gigaspora margarita</name>
    <dbReference type="NCBI Taxonomy" id="4874"/>
    <lineage>
        <taxon>Eukaryota</taxon>
        <taxon>Fungi</taxon>
        <taxon>Fungi incertae sedis</taxon>
        <taxon>Mucoromycota</taxon>
        <taxon>Glomeromycotina</taxon>
        <taxon>Glomeromycetes</taxon>
        <taxon>Diversisporales</taxon>
        <taxon>Gigasporaceae</taxon>
        <taxon>Gigaspora</taxon>
    </lineage>
</organism>
<comment type="caution">
    <text evidence="3">The sequence shown here is derived from an EMBL/GenBank/DDBJ whole genome shotgun (WGS) entry which is preliminary data.</text>
</comment>
<dbReference type="InterPro" id="IPR051948">
    <property type="entry name" value="Hsp70_co-chaperone_J-domain"/>
</dbReference>
<dbReference type="SMART" id="SM00271">
    <property type="entry name" value="DnaJ"/>
    <property type="match status" value="1"/>
</dbReference>